<organism evidence="2 3">
    <name type="scientific">Desmophyllum pertusum</name>
    <dbReference type="NCBI Taxonomy" id="174260"/>
    <lineage>
        <taxon>Eukaryota</taxon>
        <taxon>Metazoa</taxon>
        <taxon>Cnidaria</taxon>
        <taxon>Anthozoa</taxon>
        <taxon>Hexacorallia</taxon>
        <taxon>Scleractinia</taxon>
        <taxon>Caryophylliina</taxon>
        <taxon>Caryophylliidae</taxon>
        <taxon>Desmophyllum</taxon>
    </lineage>
</organism>
<proteinExistence type="predicted"/>
<feature type="region of interest" description="Disordered" evidence="1">
    <location>
        <begin position="30"/>
        <end position="102"/>
    </location>
</feature>
<comment type="caution">
    <text evidence="2">The sequence shown here is derived from an EMBL/GenBank/DDBJ whole genome shotgun (WGS) entry which is preliminary data.</text>
</comment>
<name>A0A9X0CR87_9CNID</name>
<accession>A0A9X0CR87</accession>
<keyword evidence="3" id="KW-1185">Reference proteome</keyword>
<dbReference type="Proteomes" id="UP001163046">
    <property type="component" value="Unassembled WGS sequence"/>
</dbReference>
<dbReference type="EMBL" id="MU826835">
    <property type="protein sequence ID" value="KAJ7372720.1"/>
    <property type="molecule type" value="Genomic_DNA"/>
</dbReference>
<evidence type="ECO:0000313" key="2">
    <source>
        <dbReference type="EMBL" id="KAJ7372720.1"/>
    </source>
</evidence>
<evidence type="ECO:0000313" key="3">
    <source>
        <dbReference type="Proteomes" id="UP001163046"/>
    </source>
</evidence>
<sequence>MADEESIRRCVRDELELNLVQRTRNLIRSAAVSTSRDLDQNVGRGSLSNRSRSFSPAFRSTSASSTAPGSSSNSTGPANSGGTKRSNSAPGHPWRFKKSKPVKIQSIPKTVFFM</sequence>
<evidence type="ECO:0000256" key="1">
    <source>
        <dbReference type="SAM" id="MobiDB-lite"/>
    </source>
</evidence>
<dbReference type="AlphaFoldDB" id="A0A9X0CR87"/>
<protein>
    <submittedName>
        <fullName evidence="2">Uncharacterized protein</fullName>
    </submittedName>
</protein>
<feature type="compositionally biased region" description="Low complexity" evidence="1">
    <location>
        <begin position="60"/>
        <end position="83"/>
    </location>
</feature>
<gene>
    <name evidence="2" type="ORF">OS493_017994</name>
</gene>
<reference evidence="2" key="1">
    <citation type="submission" date="2023-01" db="EMBL/GenBank/DDBJ databases">
        <title>Genome assembly of the deep-sea coral Lophelia pertusa.</title>
        <authorList>
            <person name="Herrera S."/>
            <person name="Cordes E."/>
        </authorList>
    </citation>
    <scope>NUCLEOTIDE SEQUENCE</scope>
    <source>
        <strain evidence="2">USNM1676648</strain>
        <tissue evidence="2">Polyp</tissue>
    </source>
</reference>